<reference evidence="1" key="1">
    <citation type="submission" date="2021-03" db="EMBL/GenBank/DDBJ databases">
        <authorList>
            <person name="Tagirdzhanova G."/>
        </authorList>
    </citation>
    <scope>NUCLEOTIDE SEQUENCE</scope>
</reference>
<proteinExistence type="predicted"/>
<dbReference type="AlphaFoldDB" id="A0A8H3G4P0"/>
<dbReference type="EMBL" id="CAJPDR010000444">
    <property type="protein sequence ID" value="CAF9936499.1"/>
    <property type="molecule type" value="Genomic_DNA"/>
</dbReference>
<accession>A0A8H3G4P0</accession>
<feature type="non-terminal residue" evidence="1">
    <location>
        <position position="1"/>
    </location>
</feature>
<dbReference type="OrthoDB" id="5421601at2759"/>
<gene>
    <name evidence="1" type="ORF">ALECFALPRED_006871</name>
</gene>
<protein>
    <recommendedName>
        <fullName evidence="3">F-box domain-containing protein</fullName>
    </recommendedName>
</protein>
<comment type="caution">
    <text evidence="1">The sequence shown here is derived from an EMBL/GenBank/DDBJ whole genome shotgun (WGS) entry which is preliminary data.</text>
</comment>
<name>A0A8H3G4P0_9LECA</name>
<dbReference type="Proteomes" id="UP000664203">
    <property type="component" value="Unassembled WGS sequence"/>
</dbReference>
<evidence type="ECO:0008006" key="3">
    <source>
        <dbReference type="Google" id="ProtNLM"/>
    </source>
</evidence>
<sequence>ELLVQILKDVDHEDIQAFARCCPRILKVAGKAFETHKRRPKYHTVRLGSFGGTSGTSIRPVDILRDLLTDNGLAIYPKRMTITKLRPGRVSRGVVEMLSAYASHSLVTLDLTTTGNPIFVHGDRLAGRIFVGSLRRFHLLRKLRADIMIFIESPLENLITKYAQIYREDSHEELVRRIKKTENPSTDHFHLLVDLLPPSLEELVLCSIHSDGGCEVDGLFRNALILKAQRVTLLTKIILEGVLPIAQDTMETWKHMGVQMYWQISLPVLGGA</sequence>
<evidence type="ECO:0000313" key="1">
    <source>
        <dbReference type="EMBL" id="CAF9936499.1"/>
    </source>
</evidence>
<keyword evidence="2" id="KW-1185">Reference proteome</keyword>
<evidence type="ECO:0000313" key="2">
    <source>
        <dbReference type="Proteomes" id="UP000664203"/>
    </source>
</evidence>
<organism evidence="1 2">
    <name type="scientific">Alectoria fallacina</name>
    <dbReference type="NCBI Taxonomy" id="1903189"/>
    <lineage>
        <taxon>Eukaryota</taxon>
        <taxon>Fungi</taxon>
        <taxon>Dikarya</taxon>
        <taxon>Ascomycota</taxon>
        <taxon>Pezizomycotina</taxon>
        <taxon>Lecanoromycetes</taxon>
        <taxon>OSLEUM clade</taxon>
        <taxon>Lecanoromycetidae</taxon>
        <taxon>Lecanorales</taxon>
        <taxon>Lecanorineae</taxon>
        <taxon>Parmeliaceae</taxon>
        <taxon>Alectoria</taxon>
    </lineage>
</organism>